<evidence type="ECO:0000256" key="1">
    <source>
        <dbReference type="SAM" id="Phobius"/>
    </source>
</evidence>
<dbReference type="Proteomes" id="UP001500795">
    <property type="component" value="Unassembled WGS sequence"/>
</dbReference>
<feature type="transmembrane region" description="Helical" evidence="1">
    <location>
        <begin position="408"/>
        <end position="429"/>
    </location>
</feature>
<organism evidence="3 4">
    <name type="scientific">Zobellella aerophila</name>
    <dbReference type="NCBI Taxonomy" id="870480"/>
    <lineage>
        <taxon>Bacteria</taxon>
        <taxon>Pseudomonadati</taxon>
        <taxon>Pseudomonadota</taxon>
        <taxon>Gammaproteobacteria</taxon>
        <taxon>Aeromonadales</taxon>
        <taxon>Aeromonadaceae</taxon>
        <taxon>Zobellella</taxon>
    </lineage>
</organism>
<dbReference type="RefSeq" id="WP_344954665.1">
    <property type="nucleotide sequence ID" value="NZ_BAABCX010000001.1"/>
</dbReference>
<feature type="domain" description="Nucleoside transporter/FeoB GTPase Gate" evidence="2">
    <location>
        <begin position="148"/>
        <end position="247"/>
    </location>
</feature>
<feature type="transmembrane region" description="Helical" evidence="1">
    <location>
        <begin position="108"/>
        <end position="128"/>
    </location>
</feature>
<evidence type="ECO:0000313" key="4">
    <source>
        <dbReference type="Proteomes" id="UP001500795"/>
    </source>
</evidence>
<feature type="transmembrane region" description="Helical" evidence="1">
    <location>
        <begin position="24"/>
        <end position="43"/>
    </location>
</feature>
<feature type="transmembrane region" description="Helical" evidence="1">
    <location>
        <begin position="441"/>
        <end position="464"/>
    </location>
</feature>
<accession>A0ABP6VBD1</accession>
<protein>
    <submittedName>
        <fullName evidence="3">YjiH family protein</fullName>
    </submittedName>
</protein>
<evidence type="ECO:0000259" key="2">
    <source>
        <dbReference type="Pfam" id="PF07670"/>
    </source>
</evidence>
<keyword evidence="4" id="KW-1185">Reference proteome</keyword>
<feature type="transmembrane region" description="Helical" evidence="1">
    <location>
        <begin position="64"/>
        <end position="88"/>
    </location>
</feature>
<feature type="transmembrane region" description="Helical" evidence="1">
    <location>
        <begin position="381"/>
        <end position="401"/>
    </location>
</feature>
<feature type="transmembrane region" description="Helical" evidence="1">
    <location>
        <begin position="333"/>
        <end position="361"/>
    </location>
</feature>
<keyword evidence="1" id="KW-1133">Transmembrane helix</keyword>
<dbReference type="EMBL" id="BAABCX010000001">
    <property type="protein sequence ID" value="GAA3529825.1"/>
    <property type="molecule type" value="Genomic_DNA"/>
</dbReference>
<keyword evidence="1" id="KW-0472">Membrane</keyword>
<dbReference type="InterPro" id="IPR011642">
    <property type="entry name" value="Gate_dom"/>
</dbReference>
<feature type="transmembrane region" description="Helical" evidence="1">
    <location>
        <begin position="226"/>
        <end position="246"/>
    </location>
</feature>
<keyword evidence="1" id="KW-0812">Transmembrane</keyword>
<reference evidence="4" key="1">
    <citation type="journal article" date="2019" name="Int. J. Syst. Evol. Microbiol.">
        <title>The Global Catalogue of Microorganisms (GCM) 10K type strain sequencing project: providing services to taxonomists for standard genome sequencing and annotation.</title>
        <authorList>
            <consortium name="The Broad Institute Genomics Platform"/>
            <consortium name="The Broad Institute Genome Sequencing Center for Infectious Disease"/>
            <person name="Wu L."/>
            <person name="Ma J."/>
        </authorList>
    </citation>
    <scope>NUCLEOTIDE SEQUENCE [LARGE SCALE GENOMIC DNA]</scope>
    <source>
        <strain evidence="4">JCM 17110</strain>
    </source>
</reference>
<sequence>MTTKNTPIQRAESDRPLSGFNAKALLRFIIPSLLGVLAFLIPVEDKGQITIMMAILSNWLKNELMEYMIMIVIGIIGLSAIITAYVTLLKPRWVIPGSFMAELFSVSMPWLLLRVSGLVMVLMIHYQVGPEWIWSERTGLIVLKDLATTIVTIFLFAALLLPLLTDYGLMEFVGTLFRNIFRKLFCIPGRASVDATASWLSSAAVGILITSQQYEKGYYSAKDAAVIATNFSIVAVPFTLVIAEFVGLGHLFIEYYATVVVTGMAAAIIVPRLPPLSRMSHDYYPAQGQVLNEEVPAGHSLFTWGLRQAVEKARSAPSLPGLLKAAVRNTCDIWFGLMPPLIVIATGGLVVAEFTPIMTWLSYPLIPILELLQLPEADKAAPAMLVGFAEMFLPAVIAAGIESELTRFVIISVSVTQLVYMSEVGVMLLKSKIPLGFMDLVKIFLVRTAVILPITSLIAHLVVFRG</sequence>
<comment type="caution">
    <text evidence="3">The sequence shown here is derived from an EMBL/GenBank/DDBJ whole genome shotgun (WGS) entry which is preliminary data.</text>
</comment>
<evidence type="ECO:0000313" key="3">
    <source>
        <dbReference type="EMBL" id="GAA3529825.1"/>
    </source>
</evidence>
<dbReference type="Pfam" id="PF07670">
    <property type="entry name" value="Gate"/>
    <property type="match status" value="1"/>
</dbReference>
<feature type="transmembrane region" description="Helical" evidence="1">
    <location>
        <begin position="252"/>
        <end position="270"/>
    </location>
</feature>
<proteinExistence type="predicted"/>
<feature type="transmembrane region" description="Helical" evidence="1">
    <location>
        <begin position="140"/>
        <end position="164"/>
    </location>
</feature>
<gene>
    <name evidence="3" type="ORF">GCM10022394_06350</name>
</gene>
<name>A0ABP6VBD1_9GAMM</name>